<dbReference type="InterPro" id="IPR012551">
    <property type="entry name" value="DUF1707_SHOCT-like"/>
</dbReference>
<keyword evidence="1" id="KW-0812">Transmembrane</keyword>
<gene>
    <name evidence="3" type="ORF">F5544_32465</name>
</gene>
<dbReference type="EMBL" id="CP046172">
    <property type="protein sequence ID" value="QIS14330.1"/>
    <property type="molecule type" value="Genomic_DNA"/>
</dbReference>
<dbReference type="Pfam" id="PF08044">
    <property type="entry name" value="DUF1707"/>
    <property type="match status" value="1"/>
</dbReference>
<name>A0A6G9YMH2_9NOCA</name>
<accession>A0A6G9YMH2</accession>
<proteinExistence type="predicted"/>
<sequence length="260" mass="27041">MADPRLRAGDDDRADTCAVLDKAYAAGQLDINEHETRVRQAISAATVGDLAALVADLRVPEQTPPPRRGMRRAVLATVAAGLVVVSSVVIGFMAGRDSRPSPPAGPVGIDARIEFPVHASTPRLDTVDGLTALIAAARGEFGHTIVTRLVVLPDKADLSVSAARSRIHIASEYAYAGGHFGLTIRGVGAVDGPEVDISRIDLPKIVELLAQAPKTLDIADPNAVWFEVSGAGGGTVTIRATNVHGKAGAIDFGLDGTPKR</sequence>
<dbReference type="PANTHER" id="PTHR40763:SF4">
    <property type="entry name" value="DUF1707 DOMAIN-CONTAINING PROTEIN"/>
    <property type="match status" value="1"/>
</dbReference>
<protein>
    <submittedName>
        <fullName evidence="3">DUF1707 domain-containing protein</fullName>
    </submittedName>
</protein>
<feature type="transmembrane region" description="Helical" evidence="1">
    <location>
        <begin position="73"/>
        <end position="94"/>
    </location>
</feature>
<reference evidence="3 4" key="1">
    <citation type="journal article" date="2019" name="ACS Chem. Biol.">
        <title>Identification and Mobilization of a Cryptic Antibiotic Biosynthesis Gene Locus from a Human-Pathogenic Nocardia Isolate.</title>
        <authorList>
            <person name="Herisse M."/>
            <person name="Ishida K."/>
            <person name="Porter J.L."/>
            <person name="Howden B."/>
            <person name="Hertweck C."/>
            <person name="Stinear T.P."/>
            <person name="Pidot S.J."/>
        </authorList>
    </citation>
    <scope>NUCLEOTIDE SEQUENCE [LARGE SCALE GENOMIC DNA]</scope>
    <source>
        <strain evidence="3 4">AUSMDU00012717</strain>
    </source>
</reference>
<organism evidence="3 4">
    <name type="scientific">Nocardia arthritidis</name>
    <dbReference type="NCBI Taxonomy" id="228602"/>
    <lineage>
        <taxon>Bacteria</taxon>
        <taxon>Bacillati</taxon>
        <taxon>Actinomycetota</taxon>
        <taxon>Actinomycetes</taxon>
        <taxon>Mycobacteriales</taxon>
        <taxon>Nocardiaceae</taxon>
        <taxon>Nocardia</taxon>
    </lineage>
</organism>
<keyword evidence="4" id="KW-1185">Reference proteome</keyword>
<keyword evidence="1" id="KW-1133">Transmembrane helix</keyword>
<keyword evidence="1" id="KW-0472">Membrane</keyword>
<evidence type="ECO:0000259" key="2">
    <source>
        <dbReference type="Pfam" id="PF08044"/>
    </source>
</evidence>
<dbReference type="PANTHER" id="PTHR40763">
    <property type="entry name" value="MEMBRANE PROTEIN-RELATED"/>
    <property type="match status" value="1"/>
</dbReference>
<dbReference type="Proteomes" id="UP000503540">
    <property type="component" value="Chromosome"/>
</dbReference>
<dbReference type="AlphaFoldDB" id="A0A6G9YMH2"/>
<evidence type="ECO:0000313" key="3">
    <source>
        <dbReference type="EMBL" id="QIS14330.1"/>
    </source>
</evidence>
<feature type="domain" description="DUF1707" evidence="2">
    <location>
        <begin position="6"/>
        <end position="57"/>
    </location>
</feature>
<dbReference type="KEGG" id="nah:F5544_32465"/>
<dbReference type="RefSeq" id="WP_167476756.1">
    <property type="nucleotide sequence ID" value="NZ_CP046172.1"/>
</dbReference>
<evidence type="ECO:0000313" key="4">
    <source>
        <dbReference type="Proteomes" id="UP000503540"/>
    </source>
</evidence>
<evidence type="ECO:0000256" key="1">
    <source>
        <dbReference type="SAM" id="Phobius"/>
    </source>
</evidence>